<organism evidence="4">
    <name type="scientific">Paraconexibacter sp. AEG42_29</name>
    <dbReference type="NCBI Taxonomy" id="2997339"/>
    <lineage>
        <taxon>Bacteria</taxon>
        <taxon>Bacillati</taxon>
        <taxon>Actinomycetota</taxon>
        <taxon>Thermoleophilia</taxon>
        <taxon>Solirubrobacterales</taxon>
        <taxon>Paraconexibacteraceae</taxon>
        <taxon>Paraconexibacter</taxon>
    </lineage>
</organism>
<dbReference type="PANTHER" id="PTHR30244:SF39">
    <property type="entry name" value="BLR3650 PROTEIN"/>
    <property type="match status" value="1"/>
</dbReference>
<dbReference type="GO" id="GO:0030170">
    <property type="term" value="F:pyridoxal phosphate binding"/>
    <property type="evidence" value="ECO:0007669"/>
    <property type="project" value="TreeGrafter"/>
</dbReference>
<protein>
    <submittedName>
        <fullName evidence="4">GDP-perosamine synthase</fullName>
        <ecNumber evidence="4">2.6.1.102</ecNumber>
    </submittedName>
</protein>
<keyword evidence="2 3" id="KW-0663">Pyridoxal phosphate</keyword>
<dbReference type="SUPFAM" id="SSF53383">
    <property type="entry name" value="PLP-dependent transferases"/>
    <property type="match status" value="1"/>
</dbReference>
<sequence length="378" mass="40363">MSDASSAAAEDVPLAQPVLGAEEEALLLEVLRSGYLSLGPTGPRFERDFAAFVGAPHASAVSSGTAGLHLAIRAAGVTDGDEVITSPFSFVASANVIAYERATPVFADIDPVTLNVDPDAVAAAITDRTTALLPVHIFGYPADLPTLERHGLPIVEDACEALGARHRDGPAVGARGHAAVFGFYANKQLTTGEGGMITLGDEQAKQRIDSERNQGRAPDMGWLDHDRLGFNYRLTDLQSAIGIAQVGRLAGMLADRAKVAGWYREALAPLAAQTGLTLPCEDSGGDQRGWFVFVVQVPHEHDRDDVIRRLRAVGVQSKPYLPAIHLMSFYRETYGMREGMFPVCEDVAARSVALPFFPAMTQAQVERVSLALTSALQS</sequence>
<keyword evidence="4" id="KW-0032">Aminotransferase</keyword>
<dbReference type="CDD" id="cd00616">
    <property type="entry name" value="AHBA_syn"/>
    <property type="match status" value="1"/>
</dbReference>
<evidence type="ECO:0000256" key="2">
    <source>
        <dbReference type="PIRSR" id="PIRSR000390-2"/>
    </source>
</evidence>
<dbReference type="GO" id="GO:0102933">
    <property type="term" value="F:GDP-4-dehydro-6-deoxy-D-mannose-4-aminotransferase activity"/>
    <property type="evidence" value="ECO:0007669"/>
    <property type="project" value="UniProtKB-EC"/>
</dbReference>
<feature type="modified residue" description="N6-(pyridoxal phosphate)lysine" evidence="2">
    <location>
        <position position="187"/>
    </location>
</feature>
<gene>
    <name evidence="4" type="primary">per</name>
    <name evidence="4" type="ORF">DSM112329_02388</name>
</gene>
<dbReference type="PANTHER" id="PTHR30244">
    <property type="entry name" value="TRANSAMINASE"/>
    <property type="match status" value="1"/>
</dbReference>
<reference evidence="4" key="1">
    <citation type="submission" date="2022-12" db="EMBL/GenBank/DDBJ databases">
        <title>Paraconexibacter alkalitolerans sp. nov. and Baekduia alba sp. nov., isolated from soil and emended description of the genera Paraconexibacter (Chun et al., 2020) and Baekduia (An et al., 2020).</title>
        <authorList>
            <person name="Vieira S."/>
            <person name="Huber K.J."/>
            <person name="Geppert A."/>
            <person name="Wolf J."/>
            <person name="Neumann-Schaal M."/>
            <person name="Muesken M."/>
            <person name="Overmann J."/>
        </authorList>
    </citation>
    <scope>NUCLEOTIDE SEQUENCE</scope>
    <source>
        <strain evidence="4">AEG42_29</strain>
    </source>
</reference>
<accession>A0AAU7AUZ4</accession>
<evidence type="ECO:0000256" key="3">
    <source>
        <dbReference type="RuleBase" id="RU004508"/>
    </source>
</evidence>
<evidence type="ECO:0000313" key="4">
    <source>
        <dbReference type="EMBL" id="XAY05534.1"/>
    </source>
</evidence>
<keyword evidence="4" id="KW-0808">Transferase</keyword>
<dbReference type="InterPro" id="IPR015421">
    <property type="entry name" value="PyrdxlP-dep_Trfase_major"/>
</dbReference>
<dbReference type="EC" id="2.6.1.102" evidence="4"/>
<dbReference type="AlphaFoldDB" id="A0AAU7AUZ4"/>
<dbReference type="InterPro" id="IPR015422">
    <property type="entry name" value="PyrdxlP-dep_Trfase_small"/>
</dbReference>
<dbReference type="PIRSF" id="PIRSF000390">
    <property type="entry name" value="PLP_StrS"/>
    <property type="match status" value="1"/>
</dbReference>
<dbReference type="Pfam" id="PF01041">
    <property type="entry name" value="DegT_DnrJ_EryC1"/>
    <property type="match status" value="1"/>
</dbReference>
<dbReference type="EMBL" id="CP114014">
    <property type="protein sequence ID" value="XAY05534.1"/>
    <property type="molecule type" value="Genomic_DNA"/>
</dbReference>
<comment type="similarity">
    <text evidence="3">Belongs to the DegT/DnrJ/EryC1 family.</text>
</comment>
<proteinExistence type="inferred from homology"/>
<dbReference type="InterPro" id="IPR000653">
    <property type="entry name" value="DegT/StrS_aminotransferase"/>
</dbReference>
<dbReference type="Gene3D" id="3.90.1150.10">
    <property type="entry name" value="Aspartate Aminotransferase, domain 1"/>
    <property type="match status" value="1"/>
</dbReference>
<dbReference type="RefSeq" id="WP_354702039.1">
    <property type="nucleotide sequence ID" value="NZ_CP114014.1"/>
</dbReference>
<feature type="active site" description="Proton acceptor" evidence="1">
    <location>
        <position position="187"/>
    </location>
</feature>
<evidence type="ECO:0000256" key="1">
    <source>
        <dbReference type="PIRSR" id="PIRSR000390-1"/>
    </source>
</evidence>
<dbReference type="Gene3D" id="3.40.640.10">
    <property type="entry name" value="Type I PLP-dependent aspartate aminotransferase-like (Major domain)"/>
    <property type="match status" value="1"/>
</dbReference>
<dbReference type="InterPro" id="IPR015424">
    <property type="entry name" value="PyrdxlP-dep_Trfase"/>
</dbReference>
<dbReference type="GO" id="GO:0000271">
    <property type="term" value="P:polysaccharide biosynthetic process"/>
    <property type="evidence" value="ECO:0007669"/>
    <property type="project" value="TreeGrafter"/>
</dbReference>
<dbReference type="KEGG" id="parq:DSM112329_02388"/>
<name>A0AAU7AUZ4_9ACTN</name>